<dbReference type="STRING" id="321267.SHM7688_00711"/>
<evidence type="ECO:0000313" key="1">
    <source>
        <dbReference type="EMBL" id="CUH51277.1"/>
    </source>
</evidence>
<evidence type="ECO:0000313" key="2">
    <source>
        <dbReference type="Proteomes" id="UP000054823"/>
    </source>
</evidence>
<dbReference type="InterPro" id="IPR045471">
    <property type="entry name" value="DUF6494"/>
</dbReference>
<accession>A0A0P1FD13</accession>
<proteinExistence type="predicted"/>
<dbReference type="Proteomes" id="UP000054823">
    <property type="component" value="Unassembled WGS sequence"/>
</dbReference>
<dbReference type="OrthoDB" id="7363684at2"/>
<dbReference type="EMBL" id="CYPW01000006">
    <property type="protein sequence ID" value="CUH51277.1"/>
    <property type="molecule type" value="Genomic_DNA"/>
</dbReference>
<keyword evidence="2" id="KW-1185">Reference proteome</keyword>
<protein>
    <submittedName>
        <fullName evidence="1">Uncharacterized protein</fullName>
    </submittedName>
</protein>
<sequence length="66" mass="7213">MSDDFNMSMRKFLKQVGVTSQQAIEDAMRAAGSDTTAGQTFEAKMTLTIDGIDMEHVVTGQIKGRD</sequence>
<dbReference type="Pfam" id="PF20104">
    <property type="entry name" value="DUF6494"/>
    <property type="match status" value="1"/>
</dbReference>
<dbReference type="AlphaFoldDB" id="A0A0P1FD13"/>
<reference evidence="1 2" key="1">
    <citation type="submission" date="2015-09" db="EMBL/GenBank/DDBJ databases">
        <authorList>
            <consortium name="Swine Surveillance"/>
        </authorList>
    </citation>
    <scope>NUCLEOTIDE SEQUENCE [LARGE SCALE GENOMIC DNA]</scope>
    <source>
        <strain evidence="1 2">CECT 7688</strain>
    </source>
</reference>
<organism evidence="1 2">
    <name type="scientific">Shimia marina</name>
    <dbReference type="NCBI Taxonomy" id="321267"/>
    <lineage>
        <taxon>Bacteria</taxon>
        <taxon>Pseudomonadati</taxon>
        <taxon>Pseudomonadota</taxon>
        <taxon>Alphaproteobacteria</taxon>
        <taxon>Rhodobacterales</taxon>
        <taxon>Roseobacteraceae</taxon>
    </lineage>
</organism>
<dbReference type="RefSeq" id="WP_058238604.1">
    <property type="nucleotide sequence ID" value="NZ_CYPW01000006.1"/>
</dbReference>
<name>A0A0P1FD13_9RHOB</name>
<gene>
    <name evidence="1" type="ORF">SHM7688_00711</name>
</gene>